<dbReference type="PROSITE" id="PS51194">
    <property type="entry name" value="HELICASE_CTER"/>
    <property type="match status" value="1"/>
</dbReference>
<name>A0A4R6IXM4_9ACTN</name>
<dbReference type="Gene3D" id="3.40.50.300">
    <property type="entry name" value="P-loop containing nucleotide triphosphate hydrolases"/>
    <property type="match status" value="1"/>
</dbReference>
<sequence>MVFCDLGTPREDWNVYDELKNLLVARGVPAEQIAFIHSAKNDRDKAALFEAAKTGQVQVLLGSTTKMGVGTNAQDRVVALHHVDCPWRPADIVQRDGRGRRQGNQNAEIEILRYVTEGTFDTYSWQTVERKARFIGQFMSARALASRMTEVLSAPRWDAADHPVGRLGGYELTAKRQYRDDQPYVLVDVVGVPVDGSRSPSAAPRTPLPDWSSASRTPSAASTASSRPDTSGSTSSPPRSAAPKANSGNRSSTKRPSTRRTPPARRSTTSWPRLQLPRRPLRRPSRTRTSQRLSES</sequence>
<organism evidence="3 4">
    <name type="scientific">Kribbella caucasensis</name>
    <dbReference type="NCBI Taxonomy" id="2512215"/>
    <lineage>
        <taxon>Bacteria</taxon>
        <taxon>Bacillati</taxon>
        <taxon>Actinomycetota</taxon>
        <taxon>Actinomycetes</taxon>
        <taxon>Propionibacteriales</taxon>
        <taxon>Kribbellaceae</taxon>
        <taxon>Kribbella</taxon>
    </lineage>
</organism>
<feature type="region of interest" description="Disordered" evidence="1">
    <location>
        <begin position="193"/>
        <end position="296"/>
    </location>
</feature>
<evidence type="ECO:0000313" key="3">
    <source>
        <dbReference type="EMBL" id="TDO27524.1"/>
    </source>
</evidence>
<dbReference type="InterPro" id="IPR027417">
    <property type="entry name" value="P-loop_NTPase"/>
</dbReference>
<reference evidence="3 4" key="1">
    <citation type="submission" date="2019-03" db="EMBL/GenBank/DDBJ databases">
        <title>Genomic Encyclopedia of Type Strains, Phase III (KMG-III): the genomes of soil and plant-associated and newly described type strains.</title>
        <authorList>
            <person name="Whitman W."/>
        </authorList>
    </citation>
    <scope>NUCLEOTIDE SEQUENCE [LARGE SCALE GENOMIC DNA]</scope>
    <source>
        <strain evidence="3 4">VKM Ac-2527</strain>
    </source>
</reference>
<accession>A0A4R6IXM4</accession>
<keyword evidence="3" id="KW-0347">Helicase</keyword>
<evidence type="ECO:0000259" key="2">
    <source>
        <dbReference type="PROSITE" id="PS51194"/>
    </source>
</evidence>
<feature type="compositionally biased region" description="Low complexity" evidence="1">
    <location>
        <begin position="287"/>
        <end position="296"/>
    </location>
</feature>
<proteinExistence type="predicted"/>
<protein>
    <submittedName>
        <fullName evidence="3">Helicase-like protein</fullName>
    </submittedName>
</protein>
<dbReference type="Pfam" id="PF00271">
    <property type="entry name" value="Helicase_C"/>
    <property type="match status" value="1"/>
</dbReference>
<evidence type="ECO:0000313" key="4">
    <source>
        <dbReference type="Proteomes" id="UP000295388"/>
    </source>
</evidence>
<keyword evidence="3" id="KW-0547">Nucleotide-binding</keyword>
<dbReference type="Proteomes" id="UP000295388">
    <property type="component" value="Unassembled WGS sequence"/>
</dbReference>
<dbReference type="InterPro" id="IPR052933">
    <property type="entry name" value="DNA_Protect_Modify"/>
</dbReference>
<comment type="caution">
    <text evidence="3">The sequence shown here is derived from an EMBL/GenBank/DDBJ whole genome shotgun (WGS) entry which is preliminary data.</text>
</comment>
<dbReference type="SUPFAM" id="SSF52540">
    <property type="entry name" value="P-loop containing nucleoside triphosphate hydrolases"/>
    <property type="match status" value="1"/>
</dbReference>
<dbReference type="AlphaFoldDB" id="A0A4R6IXM4"/>
<keyword evidence="3" id="KW-0067">ATP-binding</keyword>
<gene>
    <name evidence="3" type="ORF">EV643_1568</name>
</gene>
<feature type="compositionally biased region" description="Low complexity" evidence="1">
    <location>
        <begin position="259"/>
        <end position="278"/>
    </location>
</feature>
<dbReference type="GO" id="GO:0004386">
    <property type="term" value="F:helicase activity"/>
    <property type="evidence" value="ECO:0007669"/>
    <property type="project" value="UniProtKB-KW"/>
</dbReference>
<dbReference type="InterPro" id="IPR001650">
    <property type="entry name" value="Helicase_C-like"/>
</dbReference>
<dbReference type="PANTHER" id="PTHR41313:SF1">
    <property type="entry name" value="DNA METHYLASE ADENINE-SPECIFIC DOMAIN-CONTAINING PROTEIN"/>
    <property type="match status" value="1"/>
</dbReference>
<dbReference type="SMART" id="SM00490">
    <property type="entry name" value="HELICc"/>
    <property type="match status" value="1"/>
</dbReference>
<evidence type="ECO:0000256" key="1">
    <source>
        <dbReference type="SAM" id="MobiDB-lite"/>
    </source>
</evidence>
<dbReference type="EMBL" id="SNWQ01000056">
    <property type="protein sequence ID" value="TDO27524.1"/>
    <property type="molecule type" value="Genomic_DNA"/>
</dbReference>
<dbReference type="PANTHER" id="PTHR41313">
    <property type="entry name" value="ADENINE-SPECIFIC METHYLTRANSFERASE"/>
    <property type="match status" value="1"/>
</dbReference>
<feature type="domain" description="Helicase C-terminal" evidence="2">
    <location>
        <begin position="1"/>
        <end position="152"/>
    </location>
</feature>
<feature type="compositionally biased region" description="Low complexity" evidence="1">
    <location>
        <begin position="212"/>
        <end position="251"/>
    </location>
</feature>
<keyword evidence="3" id="KW-0378">Hydrolase</keyword>
<keyword evidence="4" id="KW-1185">Reference proteome</keyword>